<dbReference type="RefSeq" id="WP_264243330.1">
    <property type="nucleotide sequence ID" value="NZ_CP107567.1"/>
</dbReference>
<dbReference type="EMBL" id="CP107567">
    <property type="protein sequence ID" value="UYQ62094.1"/>
    <property type="molecule type" value="Genomic_DNA"/>
</dbReference>
<dbReference type="InterPro" id="IPR001173">
    <property type="entry name" value="Glyco_trans_2-like"/>
</dbReference>
<dbReference type="SUPFAM" id="SSF53448">
    <property type="entry name" value="Nucleotide-diphospho-sugar transferases"/>
    <property type="match status" value="1"/>
</dbReference>
<protein>
    <submittedName>
        <fullName evidence="3">Glycosyltransferase family 2 protein</fullName>
    </submittedName>
</protein>
<sequence>MSVKVSVVIPVYNPGEYIEDCIASLLRQSLPDDEYEAIFVNDGSTDGTPERLDRLAAEHPHMHVIHQEGSGWSGKPRNVGIEAARGEYVMFVDNDDWLGDEALERMYEYGVVNKADVVIGKMAGKGRPVPLELFRVNRPRASVENAPLIDSLTPHKMVRKDFLDSSKLRFMEGRRRLEDHVFVAEAYLRASNVAVLSDYLCYYHVKREDASNAGFQRFDPVGYFKNLREALDVVERHTEPGPLRDKLFRRWLRNEMVERLRGKRLLALPEDYRKELFAEIHSVVTERFGPGVAAGMQPIQQLVAALIAADRLAEVEELARWEAGIKPTGLLESLAWEDGELQVAFTAEYEVDGRPMTFRTVNGKDMLNLPLSDSTLATVKETGVEPLATLDRAKVDLVVRERATAAEFFQPVEFTRERLPDTDGTFRSVLMAKSSVDIEGAANGAPLGAGIWDVLIRITSCGWTKETRLGALRADDVEDGREGALSGSPRRLVLPYWTEPHSNLSLDVDHATSKFDRDVAPITAKDAVLSDGRIELPLRLAVTGEEQASLRYKASGGAAAFETAATLSAGPDGTVLSALLPPELTAGAQQRIELGLPSAKRGVPRWTALPLVLGVDSDGAPRVRHAAEAAAEIKAAKAAAAKAAAAKASNRSLLRRVAGRVRRALSK</sequence>
<dbReference type="Pfam" id="PF22181">
    <property type="entry name" value="TarS_linker"/>
    <property type="match status" value="1"/>
</dbReference>
<accession>A0ABY6I5S8</accession>
<dbReference type="Proteomes" id="UP001163878">
    <property type="component" value="Chromosome"/>
</dbReference>
<keyword evidence="4" id="KW-1185">Reference proteome</keyword>
<gene>
    <name evidence="3" type="ORF">OGH68_11755</name>
</gene>
<dbReference type="Pfam" id="PF00535">
    <property type="entry name" value="Glycos_transf_2"/>
    <property type="match status" value="1"/>
</dbReference>
<dbReference type="Gene3D" id="3.90.550.10">
    <property type="entry name" value="Spore Coat Polysaccharide Biosynthesis Protein SpsA, Chain A"/>
    <property type="match status" value="1"/>
</dbReference>
<dbReference type="CDD" id="cd00761">
    <property type="entry name" value="Glyco_tranf_GTA_type"/>
    <property type="match status" value="1"/>
</dbReference>
<feature type="domain" description="TarS/TarP linker" evidence="2">
    <location>
        <begin position="220"/>
        <end position="319"/>
    </location>
</feature>
<dbReference type="PANTHER" id="PTHR22916:SF3">
    <property type="entry name" value="UDP-GLCNAC:BETAGAL BETA-1,3-N-ACETYLGLUCOSAMINYLTRANSFERASE-LIKE PROTEIN 1"/>
    <property type="match status" value="1"/>
</dbReference>
<organism evidence="3 4">
    <name type="scientific">Streptomyces peucetius</name>
    <dbReference type="NCBI Taxonomy" id="1950"/>
    <lineage>
        <taxon>Bacteria</taxon>
        <taxon>Bacillati</taxon>
        <taxon>Actinomycetota</taxon>
        <taxon>Actinomycetes</taxon>
        <taxon>Kitasatosporales</taxon>
        <taxon>Streptomycetaceae</taxon>
        <taxon>Streptomyces</taxon>
    </lineage>
</organism>
<evidence type="ECO:0000259" key="2">
    <source>
        <dbReference type="Pfam" id="PF22181"/>
    </source>
</evidence>
<evidence type="ECO:0000313" key="4">
    <source>
        <dbReference type="Proteomes" id="UP001163878"/>
    </source>
</evidence>
<proteinExistence type="predicted"/>
<dbReference type="PANTHER" id="PTHR22916">
    <property type="entry name" value="GLYCOSYLTRANSFERASE"/>
    <property type="match status" value="1"/>
</dbReference>
<name>A0ABY6I5S8_STRPE</name>
<dbReference type="InterPro" id="IPR054028">
    <property type="entry name" value="TarS/TarP_linker"/>
</dbReference>
<feature type="domain" description="Glycosyltransferase 2-like" evidence="1">
    <location>
        <begin position="6"/>
        <end position="124"/>
    </location>
</feature>
<evidence type="ECO:0000259" key="1">
    <source>
        <dbReference type="Pfam" id="PF00535"/>
    </source>
</evidence>
<reference evidence="3" key="1">
    <citation type="submission" date="2022-10" db="EMBL/GenBank/DDBJ databases">
        <title>Cytochrome P450 Catalyzes Benzene Ring Formation in the Biosynthesis of Trialkyl-Substituted Aromatic Polyketides.</title>
        <authorList>
            <person name="Zhao E."/>
            <person name="Ge H."/>
        </authorList>
    </citation>
    <scope>NUCLEOTIDE SEQUENCE</scope>
    <source>
        <strain evidence="3">NA0869</strain>
    </source>
</reference>
<evidence type="ECO:0000313" key="3">
    <source>
        <dbReference type="EMBL" id="UYQ62094.1"/>
    </source>
</evidence>
<dbReference type="InterPro" id="IPR029044">
    <property type="entry name" value="Nucleotide-diphossugar_trans"/>
</dbReference>